<evidence type="ECO:0000313" key="2">
    <source>
        <dbReference type="Proteomes" id="UP000464330"/>
    </source>
</evidence>
<reference evidence="1 2" key="1">
    <citation type="journal article" date="2020" name="Int. J. Med. Microbiol.">
        <title>Discovery of Paenibacillus larvae ERIC V: Phenotypic and genomic comparison to genotypes ERIC I-IV reveal different inventories of virulence factors which correlate with epidemiological prevalences of American Foulbrood.</title>
        <authorList>
            <person name="Beims H."/>
            <person name="Bunk B."/>
            <person name="Erler S."/>
            <person name="Mohr K.I."/>
            <person name="Sproer C."/>
            <person name="Pradella S."/>
            <person name="Gunther G."/>
            <person name="Rohde M."/>
            <person name="von der Ohe W."/>
            <person name="Steinert M."/>
        </authorList>
    </citation>
    <scope>NUCLEOTIDE SEQUENCE [LARGE SCALE GENOMIC DNA]</scope>
    <source>
        <strain evidence="1">Eric_V</strain>
    </source>
</reference>
<accession>A0A6C0QNR1</accession>
<dbReference type="AlphaFoldDB" id="A0A6C0QNR1"/>
<evidence type="ECO:0000313" key="1">
    <source>
        <dbReference type="EMBL" id="QHZ50324.1"/>
    </source>
</evidence>
<dbReference type="EMBL" id="CP019717">
    <property type="protein sequence ID" value="QHZ50324.1"/>
    <property type="molecule type" value="Genomic_DNA"/>
</dbReference>
<proteinExistence type="predicted"/>
<protein>
    <submittedName>
        <fullName evidence="1">Uncharacterized protein</fullName>
    </submittedName>
</protein>
<name>A0A6C0QNR1_9BACL</name>
<dbReference type="RefSeq" id="WP_172422986.1">
    <property type="nucleotide sequence ID" value="NZ_CP019717.1"/>
</dbReference>
<organism evidence="1 2">
    <name type="scientific">Paenibacillus larvae subsp. larvae</name>
    <dbReference type="NCBI Taxonomy" id="147375"/>
    <lineage>
        <taxon>Bacteria</taxon>
        <taxon>Bacillati</taxon>
        <taxon>Bacillota</taxon>
        <taxon>Bacilli</taxon>
        <taxon>Bacillales</taxon>
        <taxon>Paenibacillaceae</taxon>
        <taxon>Paenibacillus</taxon>
    </lineage>
</organism>
<dbReference type="Proteomes" id="UP000464330">
    <property type="component" value="Chromosome"/>
</dbReference>
<gene>
    <name evidence="1" type="ORF">ERICV_01151</name>
</gene>
<sequence length="53" mass="5985">MFNEDSICVDVWCRAVVAGVYPYSEVPDLYNLREIVGKKLGKMEEESESVSAK</sequence>